<evidence type="ECO:0000313" key="5">
    <source>
        <dbReference type="Proteomes" id="UP000426246"/>
    </source>
</evidence>
<gene>
    <name evidence="4" type="ORF">EHS13_32945</name>
</gene>
<protein>
    <submittedName>
        <fullName evidence="4">AraC family transcriptional regulator</fullName>
    </submittedName>
</protein>
<feature type="domain" description="HTH araC/xylS-type" evidence="3">
    <location>
        <begin position="1"/>
        <end position="34"/>
    </location>
</feature>
<keyword evidence="5" id="KW-1185">Reference proteome</keyword>
<organism evidence="4 5">
    <name type="scientific">Paenibacillus psychroresistens</name>
    <dbReference type="NCBI Taxonomy" id="1778678"/>
    <lineage>
        <taxon>Bacteria</taxon>
        <taxon>Bacillati</taxon>
        <taxon>Bacillota</taxon>
        <taxon>Bacilli</taxon>
        <taxon>Bacillales</taxon>
        <taxon>Paenibacillaceae</taxon>
        <taxon>Paenibacillus</taxon>
    </lineage>
</organism>
<dbReference type="RefSeq" id="WP_155705609.1">
    <property type="nucleotide sequence ID" value="NZ_CP034235.1"/>
</dbReference>
<dbReference type="InterPro" id="IPR018060">
    <property type="entry name" value="HTH_AraC"/>
</dbReference>
<accession>A0A6B8RUU9</accession>
<dbReference type="Proteomes" id="UP000426246">
    <property type="component" value="Chromosome"/>
</dbReference>
<evidence type="ECO:0000313" key="4">
    <source>
        <dbReference type="EMBL" id="QGR00351.1"/>
    </source>
</evidence>
<reference evidence="5" key="1">
    <citation type="submission" date="2018-11" db="EMBL/GenBank/DDBJ databases">
        <title>Complete genome sequence of Paenibacillus sp. ML311-T8.</title>
        <authorList>
            <person name="Nam Y.-D."/>
            <person name="Kang J."/>
            <person name="Chung W.-H."/>
            <person name="Park Y.S."/>
        </authorList>
    </citation>
    <scope>NUCLEOTIDE SEQUENCE [LARGE SCALE GENOMIC DNA]</scope>
    <source>
        <strain evidence="5">ML311-T8</strain>
    </source>
</reference>
<dbReference type="GO" id="GO:0003700">
    <property type="term" value="F:DNA-binding transcription factor activity"/>
    <property type="evidence" value="ECO:0007669"/>
    <property type="project" value="InterPro"/>
</dbReference>
<dbReference type="KEGG" id="ppsc:EHS13_32945"/>
<dbReference type="GO" id="GO:0043565">
    <property type="term" value="F:sequence-specific DNA binding"/>
    <property type="evidence" value="ECO:0007669"/>
    <property type="project" value="InterPro"/>
</dbReference>
<evidence type="ECO:0000256" key="2">
    <source>
        <dbReference type="ARBA" id="ARBA00023163"/>
    </source>
</evidence>
<dbReference type="SUPFAM" id="SSF46689">
    <property type="entry name" value="Homeodomain-like"/>
    <property type="match status" value="1"/>
</dbReference>
<evidence type="ECO:0000256" key="1">
    <source>
        <dbReference type="ARBA" id="ARBA00023015"/>
    </source>
</evidence>
<sequence>MSEVATSVAYYDAYYFSRLFKKHTGYPPSQLRLNNKKLI</sequence>
<dbReference type="EMBL" id="CP034235">
    <property type="protein sequence ID" value="QGR00351.1"/>
    <property type="molecule type" value="Genomic_DNA"/>
</dbReference>
<keyword evidence="2" id="KW-0804">Transcription</keyword>
<dbReference type="AlphaFoldDB" id="A0A6B8RUU9"/>
<name>A0A6B8RUU9_9BACL</name>
<dbReference type="PROSITE" id="PS01124">
    <property type="entry name" value="HTH_ARAC_FAMILY_2"/>
    <property type="match status" value="1"/>
</dbReference>
<evidence type="ECO:0000259" key="3">
    <source>
        <dbReference type="PROSITE" id="PS01124"/>
    </source>
</evidence>
<dbReference type="Gene3D" id="1.10.10.60">
    <property type="entry name" value="Homeodomain-like"/>
    <property type="match status" value="1"/>
</dbReference>
<proteinExistence type="predicted"/>
<dbReference type="Pfam" id="PF00165">
    <property type="entry name" value="HTH_AraC"/>
    <property type="match status" value="1"/>
</dbReference>
<dbReference type="InterPro" id="IPR009057">
    <property type="entry name" value="Homeodomain-like_sf"/>
</dbReference>
<dbReference type="OrthoDB" id="9803764at2"/>
<keyword evidence="1" id="KW-0805">Transcription regulation</keyword>